<dbReference type="Pfam" id="PF08378">
    <property type="entry name" value="NERD"/>
    <property type="match status" value="1"/>
</dbReference>
<proteinExistence type="predicted"/>
<protein>
    <submittedName>
        <fullName evidence="2">NERD domain-containing protein</fullName>
    </submittedName>
</protein>
<feature type="domain" description="NERD" evidence="1">
    <location>
        <begin position="41"/>
        <end position="157"/>
    </location>
</feature>
<sequence>MIRKERKIPISLLKYEALLRRIQPSHPKRAKIEEEYAKSRAGYYGEQSLDYYLKTLHDKKYYIFHDLRLSVNSSFFQIDSLLISQQFILVIEMKNISGTIYFDDKFKQLVRTINGKEEGFPDPILQAERHKSMLFDWIKFHKIPCPPIEYLIVISKPSTIIKTPPSNRNLPHKVIHNANLPSMIKEFERKNVFEKLSIKEMRKLSNLLIKKDSPYSQDILKKFNIHESELIRGVHCRHCNYLPMTRTYSSWKCVNCSFSSRSAFIPSLTDFALLCSSTIKNKEMREFLQLSSRSSVMNLLKSLNLEHRGTTKGRVYDLKQLIEKLQNEKGFDINI</sequence>
<evidence type="ECO:0000313" key="3">
    <source>
        <dbReference type="Proteomes" id="UP000626844"/>
    </source>
</evidence>
<accession>A0A926NJM1</accession>
<comment type="caution">
    <text evidence="2">The sequence shown here is derived from an EMBL/GenBank/DDBJ whole genome shotgun (WGS) entry which is preliminary data.</text>
</comment>
<name>A0A926NJM1_9BACI</name>
<gene>
    <name evidence="2" type="ORF">IC621_20340</name>
</gene>
<dbReference type="EMBL" id="JACXAI010000033">
    <property type="protein sequence ID" value="MBD1382556.1"/>
    <property type="molecule type" value="Genomic_DNA"/>
</dbReference>
<dbReference type="PROSITE" id="PS50965">
    <property type="entry name" value="NERD"/>
    <property type="match status" value="1"/>
</dbReference>
<evidence type="ECO:0000313" key="2">
    <source>
        <dbReference type="EMBL" id="MBD1382556.1"/>
    </source>
</evidence>
<reference evidence="2" key="1">
    <citation type="submission" date="2020-09" db="EMBL/GenBank/DDBJ databases">
        <title>A novel bacterium of genus Bacillus, isolated from South China Sea.</title>
        <authorList>
            <person name="Huang H."/>
            <person name="Mo K."/>
            <person name="Hu Y."/>
        </authorList>
    </citation>
    <scope>NUCLEOTIDE SEQUENCE</scope>
    <source>
        <strain evidence="2">IB182487</strain>
    </source>
</reference>
<dbReference type="AlphaFoldDB" id="A0A926NJM1"/>
<dbReference type="InterPro" id="IPR011528">
    <property type="entry name" value="NERD"/>
</dbReference>
<dbReference type="Proteomes" id="UP000626844">
    <property type="component" value="Unassembled WGS sequence"/>
</dbReference>
<keyword evidence="3" id="KW-1185">Reference proteome</keyword>
<dbReference type="RefSeq" id="WP_191160871.1">
    <property type="nucleotide sequence ID" value="NZ_JACXAI010000033.1"/>
</dbReference>
<organism evidence="2 3">
    <name type="scientific">Metabacillus arenae</name>
    <dbReference type="NCBI Taxonomy" id="2771434"/>
    <lineage>
        <taxon>Bacteria</taxon>
        <taxon>Bacillati</taxon>
        <taxon>Bacillota</taxon>
        <taxon>Bacilli</taxon>
        <taxon>Bacillales</taxon>
        <taxon>Bacillaceae</taxon>
        <taxon>Metabacillus</taxon>
    </lineage>
</organism>
<evidence type="ECO:0000259" key="1">
    <source>
        <dbReference type="PROSITE" id="PS50965"/>
    </source>
</evidence>